<name>A0A0F9MR86_9ZZZZ</name>
<dbReference type="EMBL" id="LAZR01009586">
    <property type="protein sequence ID" value="KKM71727.1"/>
    <property type="molecule type" value="Genomic_DNA"/>
</dbReference>
<reference evidence="6" key="1">
    <citation type="journal article" date="2015" name="Nature">
        <title>Complex archaea that bridge the gap between prokaryotes and eukaryotes.</title>
        <authorList>
            <person name="Spang A."/>
            <person name="Saw J.H."/>
            <person name="Jorgensen S.L."/>
            <person name="Zaremba-Niedzwiedzka K."/>
            <person name="Martijn J."/>
            <person name="Lind A.E."/>
            <person name="van Eijk R."/>
            <person name="Schleper C."/>
            <person name="Guy L."/>
            <person name="Ettema T.J."/>
        </authorList>
    </citation>
    <scope>NUCLEOTIDE SEQUENCE</scope>
</reference>
<evidence type="ECO:0000256" key="4">
    <source>
        <dbReference type="ARBA" id="ARBA00023014"/>
    </source>
</evidence>
<dbReference type="Gene3D" id="3.20.20.20">
    <property type="entry name" value="Dihydropteroate synthase-like"/>
    <property type="match status" value="1"/>
</dbReference>
<evidence type="ECO:0000259" key="5">
    <source>
        <dbReference type="PROSITE" id="PS51656"/>
    </source>
</evidence>
<protein>
    <recommendedName>
        <fullName evidence="5">4Fe-4S domain-containing protein</fullName>
    </recommendedName>
</protein>
<dbReference type="PANTHER" id="PTHR36214">
    <property type="match status" value="1"/>
</dbReference>
<dbReference type="PROSITE" id="PS51656">
    <property type="entry name" value="4FE4S"/>
    <property type="match status" value="1"/>
</dbReference>
<accession>A0A0F9MR86</accession>
<dbReference type="PANTHER" id="PTHR36214:SF3">
    <property type="entry name" value="ACETYL-COA DECARBONYLASE_SYNTHASE COMPLEX SUBUNIT GAMMA"/>
    <property type="match status" value="1"/>
</dbReference>
<keyword evidence="4" id="KW-0411">Iron-sulfur</keyword>
<gene>
    <name evidence="6" type="ORF">LCGC14_1427680</name>
</gene>
<dbReference type="SUPFAM" id="SSF51717">
    <property type="entry name" value="Dihydropteroate synthetase-like"/>
    <property type="match status" value="1"/>
</dbReference>
<dbReference type="Pfam" id="PF03599">
    <property type="entry name" value="CdhD"/>
    <property type="match status" value="1"/>
</dbReference>
<dbReference type="InterPro" id="IPR051069">
    <property type="entry name" value="ACDS_complex_subunit"/>
</dbReference>
<dbReference type="InterPro" id="IPR011005">
    <property type="entry name" value="Dihydropteroate_synth-like_sf"/>
</dbReference>
<dbReference type="InterPro" id="IPR016041">
    <property type="entry name" value="Ac-CoA_synth_d_su_TIM-brl"/>
</dbReference>
<evidence type="ECO:0000313" key="6">
    <source>
        <dbReference type="EMBL" id="KKM71727.1"/>
    </source>
</evidence>
<keyword evidence="2" id="KW-0479">Metal-binding</keyword>
<proteinExistence type="predicted"/>
<dbReference type="Gene3D" id="3.40.50.11600">
    <property type="match status" value="1"/>
</dbReference>
<dbReference type="Pfam" id="PF04060">
    <property type="entry name" value="FeS"/>
    <property type="match status" value="1"/>
</dbReference>
<dbReference type="AlphaFoldDB" id="A0A0F9MR86"/>
<feature type="domain" description="4Fe-4S" evidence="5">
    <location>
        <begin position="1"/>
        <end position="59"/>
    </location>
</feature>
<dbReference type="InterPro" id="IPR007202">
    <property type="entry name" value="4Fe-4S_dom"/>
</dbReference>
<dbReference type="GO" id="GO:0051539">
    <property type="term" value="F:4 iron, 4 sulfur cluster binding"/>
    <property type="evidence" value="ECO:0007669"/>
    <property type="project" value="UniProtKB-KW"/>
</dbReference>
<sequence>MPLSGLDIFKLLPKTNCGDCGVPTCMAFAMKLAQKKAELSECPHASEEAKETLGAASEPPVRLVKIGKAKPLEIGNETVMFRHEKTFFHQTGIALQLRTSEDEEQLLSKIKEIENYKVERVGEELKADLFFISHDSEEKDVFLKTLQLVKQNSTKGIILDCPDKEALKEGLDWLKDEQPAIFLKEEVTDKDIELAKNHNASLVLTAYSFDDLARQSEKAKQAGVNDLILNLASKNAGLQLQHNTIMRRSALKKNFKSFGYPLFTFIQGENEFDFLAKASLFLCKYDSIIVLPRFNKAMLYTLFTLRQNIYTDPQKPIQVDPKVYPIGEPSPESPVFVTTNFSLTYFIVSGEIENSGISAHLVVCDTEGQSVLTAWAAGKFVGEKIAAFIKDIKLEQQVKTRKLIIPGFVSQISGDLEESLPGWEVIVGCQEAADIASFVKTVKLT</sequence>
<comment type="caution">
    <text evidence="6">The sequence shown here is derived from an EMBL/GenBank/DDBJ whole genome shotgun (WGS) entry which is preliminary data.</text>
</comment>
<evidence type="ECO:0000256" key="2">
    <source>
        <dbReference type="ARBA" id="ARBA00022723"/>
    </source>
</evidence>
<keyword evidence="1" id="KW-0004">4Fe-4S</keyword>
<evidence type="ECO:0000256" key="1">
    <source>
        <dbReference type="ARBA" id="ARBA00022485"/>
    </source>
</evidence>
<dbReference type="GO" id="GO:0046872">
    <property type="term" value="F:metal ion binding"/>
    <property type="evidence" value="ECO:0007669"/>
    <property type="project" value="UniProtKB-KW"/>
</dbReference>
<evidence type="ECO:0000256" key="3">
    <source>
        <dbReference type="ARBA" id="ARBA00023004"/>
    </source>
</evidence>
<organism evidence="6">
    <name type="scientific">marine sediment metagenome</name>
    <dbReference type="NCBI Taxonomy" id="412755"/>
    <lineage>
        <taxon>unclassified sequences</taxon>
        <taxon>metagenomes</taxon>
        <taxon>ecological metagenomes</taxon>
    </lineage>
</organism>
<keyword evidence="3" id="KW-0408">Iron</keyword>
<dbReference type="NCBIfam" id="NF003195">
    <property type="entry name" value="PRK04165.1"/>
    <property type="match status" value="1"/>
</dbReference>